<dbReference type="InterPro" id="IPR011146">
    <property type="entry name" value="HIT-like"/>
</dbReference>
<protein>
    <recommendedName>
        <fullName evidence="2">HIT domain-containing protein</fullName>
    </recommendedName>
</protein>
<dbReference type="GO" id="GO:0003824">
    <property type="term" value="F:catalytic activity"/>
    <property type="evidence" value="ECO:0007669"/>
    <property type="project" value="InterPro"/>
</dbReference>
<evidence type="ECO:0000313" key="3">
    <source>
        <dbReference type="EMBL" id="KAJ5067318.1"/>
    </source>
</evidence>
<comment type="caution">
    <text evidence="1">Lacks conserved residue(s) required for the propagation of feature annotation.</text>
</comment>
<dbReference type="EMBL" id="JAPDFW010000130">
    <property type="protein sequence ID" value="KAJ5067318.1"/>
    <property type="molecule type" value="Genomic_DNA"/>
</dbReference>
<sequence>MQTKEFFFDKKKIPENLIIYETEYSICFICLNPIISGQVIVSSKRKIERFEKLDLTEATDIWICASKISKVLQKYLECSSFTFALNDGPYSNQLFKHSHLNIIPRKVDDKFSKNNDELYSQLEKFQPEIDIEEAVKFASIFKKVLNEI</sequence>
<evidence type="ECO:0000256" key="1">
    <source>
        <dbReference type="PROSITE-ProRule" id="PRU00464"/>
    </source>
</evidence>
<comment type="caution">
    <text evidence="3">The sequence shown here is derived from an EMBL/GenBank/DDBJ whole genome shotgun (WGS) entry which is preliminary data.</text>
</comment>
<feature type="domain" description="HIT" evidence="2">
    <location>
        <begin position="5"/>
        <end position="112"/>
    </location>
</feature>
<dbReference type="Pfam" id="PF01230">
    <property type="entry name" value="HIT"/>
    <property type="match status" value="1"/>
</dbReference>
<gene>
    <name evidence="3" type="ORF">M0811_13096</name>
</gene>
<dbReference type="PROSITE" id="PS51084">
    <property type="entry name" value="HIT_2"/>
    <property type="match status" value="1"/>
</dbReference>
<evidence type="ECO:0000313" key="4">
    <source>
        <dbReference type="Proteomes" id="UP001149090"/>
    </source>
</evidence>
<keyword evidence="4" id="KW-1185">Reference proteome</keyword>
<dbReference type="SUPFAM" id="SSF54197">
    <property type="entry name" value="HIT-like"/>
    <property type="match status" value="1"/>
</dbReference>
<accession>A0A9Q0R5J2</accession>
<dbReference type="PANTHER" id="PTHR46243">
    <property type="entry name" value="BIS(5'-ADENOSYL)-TRIPHOSPHATASE"/>
    <property type="match status" value="1"/>
</dbReference>
<proteinExistence type="predicted"/>
<dbReference type="OrthoDB" id="680339at2759"/>
<name>A0A9Q0R5J2_ANAIG</name>
<dbReference type="OMA" id="TNCHVSI"/>
<dbReference type="Gene3D" id="3.30.428.10">
    <property type="entry name" value="HIT-like"/>
    <property type="match status" value="1"/>
</dbReference>
<dbReference type="InterPro" id="IPR051884">
    <property type="entry name" value="Bis(5'-adenosyl)-TPase_reg"/>
</dbReference>
<dbReference type="PANTHER" id="PTHR46243:SF1">
    <property type="entry name" value="BIS(5'-ADENOSYL)-TRIPHOSPHATASE"/>
    <property type="match status" value="1"/>
</dbReference>
<dbReference type="InterPro" id="IPR036265">
    <property type="entry name" value="HIT-like_sf"/>
</dbReference>
<dbReference type="Proteomes" id="UP001149090">
    <property type="component" value="Unassembled WGS sequence"/>
</dbReference>
<evidence type="ECO:0000259" key="2">
    <source>
        <dbReference type="PROSITE" id="PS51084"/>
    </source>
</evidence>
<dbReference type="AlphaFoldDB" id="A0A9Q0R5J2"/>
<organism evidence="3 4">
    <name type="scientific">Anaeramoeba ignava</name>
    <name type="common">Anaerobic marine amoeba</name>
    <dbReference type="NCBI Taxonomy" id="1746090"/>
    <lineage>
        <taxon>Eukaryota</taxon>
        <taxon>Metamonada</taxon>
        <taxon>Anaeramoebidae</taxon>
        <taxon>Anaeramoeba</taxon>
    </lineage>
</organism>
<reference evidence="3" key="1">
    <citation type="submission" date="2022-10" db="EMBL/GenBank/DDBJ databases">
        <title>Novel sulphate-reducing endosymbionts in the free-living metamonad Anaeramoeba.</title>
        <authorList>
            <person name="Jerlstrom-Hultqvist J."/>
            <person name="Cepicka I."/>
            <person name="Gallot-Lavallee L."/>
            <person name="Salas-Leiva D."/>
            <person name="Curtis B.A."/>
            <person name="Zahonova K."/>
            <person name="Pipaliya S."/>
            <person name="Dacks J."/>
            <person name="Roger A.J."/>
        </authorList>
    </citation>
    <scope>NUCLEOTIDE SEQUENCE</scope>
    <source>
        <strain evidence="3">BMAN</strain>
    </source>
</reference>